<keyword evidence="2" id="KW-1185">Reference proteome</keyword>
<dbReference type="Proteomes" id="UP000230233">
    <property type="component" value="Chromosome X"/>
</dbReference>
<dbReference type="STRING" id="1611254.A0A2G5SW18"/>
<reference evidence="2" key="1">
    <citation type="submission" date="2017-10" db="EMBL/GenBank/DDBJ databases">
        <title>Rapid genome shrinkage in a self-fertile nematode reveals novel sperm competition proteins.</title>
        <authorList>
            <person name="Yin D."/>
            <person name="Schwarz E.M."/>
            <person name="Thomas C.G."/>
            <person name="Felde R.L."/>
            <person name="Korf I.F."/>
            <person name="Cutter A.D."/>
            <person name="Schartner C.M."/>
            <person name="Ralston E.J."/>
            <person name="Meyer B.J."/>
            <person name="Haag E.S."/>
        </authorList>
    </citation>
    <scope>NUCLEOTIDE SEQUENCE [LARGE SCALE GENOMIC DNA]</scope>
    <source>
        <strain evidence="2">JU1422</strain>
    </source>
</reference>
<protein>
    <submittedName>
        <fullName evidence="1">Uncharacterized protein</fullName>
    </submittedName>
</protein>
<gene>
    <name evidence="1" type="primary">Cnig_chr_X.g24914</name>
    <name evidence="1" type="ORF">B9Z55_024914</name>
</gene>
<comment type="caution">
    <text evidence="1">The sequence shown here is derived from an EMBL/GenBank/DDBJ whole genome shotgun (WGS) entry which is preliminary data.</text>
</comment>
<evidence type="ECO:0000313" key="1">
    <source>
        <dbReference type="EMBL" id="PIC19324.1"/>
    </source>
</evidence>
<dbReference type="EMBL" id="PDUG01000006">
    <property type="protein sequence ID" value="PIC19324.1"/>
    <property type="molecule type" value="Genomic_DNA"/>
</dbReference>
<evidence type="ECO:0000313" key="2">
    <source>
        <dbReference type="Proteomes" id="UP000230233"/>
    </source>
</evidence>
<organism evidence="1 2">
    <name type="scientific">Caenorhabditis nigoni</name>
    <dbReference type="NCBI Taxonomy" id="1611254"/>
    <lineage>
        <taxon>Eukaryota</taxon>
        <taxon>Metazoa</taxon>
        <taxon>Ecdysozoa</taxon>
        <taxon>Nematoda</taxon>
        <taxon>Chromadorea</taxon>
        <taxon>Rhabditida</taxon>
        <taxon>Rhabditina</taxon>
        <taxon>Rhabditomorpha</taxon>
        <taxon>Rhabditoidea</taxon>
        <taxon>Rhabditidae</taxon>
        <taxon>Peloderinae</taxon>
        <taxon>Caenorhabditis</taxon>
    </lineage>
</organism>
<dbReference type="Gene3D" id="3.30.1120.10">
    <property type="match status" value="1"/>
</dbReference>
<accession>A0A2G5SW18</accession>
<proteinExistence type="predicted"/>
<name>A0A2G5SW18_9PELO</name>
<sequence length="82" mass="9597">MFRFTHFTPFRLFLNHILPFSADPTESKDIARNNPKIVRRLLSKLDQLKKFLHKNVRKPLSLSGSPERFNGSYSSFWCDGQA</sequence>
<dbReference type="AlphaFoldDB" id="A0A2G5SW18"/>